<organism evidence="3">
    <name type="scientific">Mesocestoides corti</name>
    <name type="common">Flatworm</name>
    <dbReference type="NCBI Taxonomy" id="53468"/>
    <lineage>
        <taxon>Eukaryota</taxon>
        <taxon>Metazoa</taxon>
        <taxon>Spiralia</taxon>
        <taxon>Lophotrochozoa</taxon>
        <taxon>Platyhelminthes</taxon>
        <taxon>Cestoda</taxon>
        <taxon>Eucestoda</taxon>
        <taxon>Cyclophyllidea</taxon>
        <taxon>Mesocestoididae</taxon>
        <taxon>Mesocestoides</taxon>
    </lineage>
</organism>
<sequence>MHAQEFRQNRPSVRCEGLHGGGRAGACVVPGASARSARIGSLRQHHKLRRAAVDWCALCVCLTNSPWSAAQRIASTGLGVTIYTGKKRVVAAVAQVAAIKWGAPRLAPLRLTGRSPNATGDLCKMLACVVQRC</sequence>
<reference evidence="1 2" key="2">
    <citation type="submission" date="2018-10" db="EMBL/GenBank/DDBJ databases">
        <authorList>
            <consortium name="Pathogen Informatics"/>
        </authorList>
    </citation>
    <scope>NUCLEOTIDE SEQUENCE [LARGE SCALE GENOMIC DNA]</scope>
</reference>
<reference evidence="3" key="1">
    <citation type="submission" date="2016-04" db="UniProtKB">
        <authorList>
            <consortium name="WormBaseParasite"/>
        </authorList>
    </citation>
    <scope>IDENTIFICATION</scope>
</reference>
<dbReference type="EMBL" id="UXSR01005217">
    <property type="protein sequence ID" value="VDD79836.1"/>
    <property type="molecule type" value="Genomic_DNA"/>
</dbReference>
<evidence type="ECO:0000313" key="1">
    <source>
        <dbReference type="EMBL" id="VDD79836.1"/>
    </source>
</evidence>
<proteinExistence type="predicted"/>
<dbReference type="WBParaSite" id="MCOS_0000583801-mRNA-1">
    <property type="protein sequence ID" value="MCOS_0000583801-mRNA-1"/>
    <property type="gene ID" value="MCOS_0000583801"/>
</dbReference>
<evidence type="ECO:0000313" key="3">
    <source>
        <dbReference type="WBParaSite" id="MCOS_0000583801-mRNA-1"/>
    </source>
</evidence>
<dbReference type="AlphaFoldDB" id="A0A158QU76"/>
<protein>
    <submittedName>
        <fullName evidence="3">DUF448 domain-containing protein</fullName>
    </submittedName>
</protein>
<name>A0A158QU76_MESCO</name>
<evidence type="ECO:0000313" key="2">
    <source>
        <dbReference type="Proteomes" id="UP000267029"/>
    </source>
</evidence>
<dbReference type="Proteomes" id="UP000267029">
    <property type="component" value="Unassembled WGS sequence"/>
</dbReference>
<gene>
    <name evidence="1" type="ORF">MCOS_LOCUS5839</name>
</gene>
<accession>A0A158QU76</accession>
<keyword evidence="2" id="KW-1185">Reference proteome</keyword>